<sequence>MFSAESEEKKQCMAYCRVELEGSNFMKAQKTSVNKFHGAYYIHSSDSEVVWIVDFPFVCDGFALSKIVIFLCILFEL</sequence>
<gene>
    <name evidence="1" type="ORF">RHGRI_035767</name>
</gene>
<evidence type="ECO:0000313" key="2">
    <source>
        <dbReference type="Proteomes" id="UP000823749"/>
    </source>
</evidence>
<proteinExistence type="predicted"/>
<reference evidence="1 2" key="1">
    <citation type="submission" date="2020-08" db="EMBL/GenBank/DDBJ databases">
        <title>Plant Genome Project.</title>
        <authorList>
            <person name="Zhang R.-G."/>
        </authorList>
    </citation>
    <scope>NUCLEOTIDE SEQUENCE [LARGE SCALE GENOMIC DNA]</scope>
    <source>
        <strain evidence="1">WSP0</strain>
        <tissue evidence="1">Leaf</tissue>
    </source>
</reference>
<comment type="caution">
    <text evidence="1">The sequence shown here is derived from an EMBL/GenBank/DDBJ whole genome shotgun (WGS) entry which is preliminary data.</text>
</comment>
<protein>
    <submittedName>
        <fullName evidence="1">Uncharacterized protein</fullName>
    </submittedName>
</protein>
<name>A0AAV6HKW7_9ERIC</name>
<dbReference type="Proteomes" id="UP000823749">
    <property type="component" value="Chromosome 13"/>
</dbReference>
<organism evidence="1 2">
    <name type="scientific">Rhododendron griersonianum</name>
    <dbReference type="NCBI Taxonomy" id="479676"/>
    <lineage>
        <taxon>Eukaryota</taxon>
        <taxon>Viridiplantae</taxon>
        <taxon>Streptophyta</taxon>
        <taxon>Embryophyta</taxon>
        <taxon>Tracheophyta</taxon>
        <taxon>Spermatophyta</taxon>
        <taxon>Magnoliopsida</taxon>
        <taxon>eudicotyledons</taxon>
        <taxon>Gunneridae</taxon>
        <taxon>Pentapetalae</taxon>
        <taxon>asterids</taxon>
        <taxon>Ericales</taxon>
        <taxon>Ericaceae</taxon>
        <taxon>Ericoideae</taxon>
        <taxon>Rhodoreae</taxon>
        <taxon>Rhododendron</taxon>
    </lineage>
</organism>
<accession>A0AAV6HKW7</accession>
<evidence type="ECO:0000313" key="1">
    <source>
        <dbReference type="EMBL" id="KAG5514473.1"/>
    </source>
</evidence>
<dbReference type="EMBL" id="JACTNZ010000013">
    <property type="protein sequence ID" value="KAG5514473.1"/>
    <property type="molecule type" value="Genomic_DNA"/>
</dbReference>
<keyword evidence="2" id="KW-1185">Reference proteome</keyword>
<dbReference type="AlphaFoldDB" id="A0AAV6HKW7"/>